<keyword evidence="10" id="KW-0406">Ion transport</keyword>
<keyword evidence="6" id="KW-0410">Iron transport</keyword>
<dbReference type="PROSITE" id="PS50810">
    <property type="entry name" value="FRATAXIN_2"/>
    <property type="match status" value="1"/>
</dbReference>
<keyword evidence="9" id="KW-0408">Iron</keyword>
<dbReference type="InterPro" id="IPR002908">
    <property type="entry name" value="Frataxin/CyaY"/>
</dbReference>
<dbReference type="InterPro" id="IPR036524">
    <property type="entry name" value="Frataxin/CyaY_sf"/>
</dbReference>
<dbReference type="RefSeq" id="XP_023176399.1">
    <property type="nucleotide sequence ID" value="XM_023320631.2"/>
</dbReference>
<evidence type="ECO:0000256" key="9">
    <source>
        <dbReference type="ARBA" id="ARBA00023004"/>
    </source>
</evidence>
<dbReference type="SMART" id="SM01219">
    <property type="entry name" value="Frataxin_Cyay"/>
    <property type="match status" value="1"/>
</dbReference>
<proteinExistence type="inferred from homology"/>
<dbReference type="CTD" id="2271"/>
<dbReference type="Proteomes" id="UP000504633">
    <property type="component" value="Unplaced"/>
</dbReference>
<dbReference type="AlphaFoldDB" id="A0A6J1MAY0"/>
<evidence type="ECO:0000256" key="1">
    <source>
        <dbReference type="ARBA" id="ARBA00004173"/>
    </source>
</evidence>
<evidence type="ECO:0000256" key="7">
    <source>
        <dbReference type="ARBA" id="ARBA00022946"/>
    </source>
</evidence>
<dbReference type="Gene3D" id="3.30.920.10">
    <property type="entry name" value="Frataxin/CyaY"/>
    <property type="match status" value="1"/>
</dbReference>
<dbReference type="OrthoDB" id="1897642at2759"/>
<dbReference type="EC" id="1.16.3.1" evidence="3"/>
<gene>
    <name evidence="14" type="primary">LOC111603154</name>
</gene>
<evidence type="ECO:0000256" key="5">
    <source>
        <dbReference type="ARBA" id="ARBA00022448"/>
    </source>
</evidence>
<evidence type="ECO:0000256" key="3">
    <source>
        <dbReference type="ARBA" id="ARBA00013107"/>
    </source>
</evidence>
<keyword evidence="4" id="KW-0409">Iron storage</keyword>
<dbReference type="InterPro" id="IPR020895">
    <property type="entry name" value="Frataxin_CS"/>
</dbReference>
<name>A0A6J1MAY0_DROHY</name>
<dbReference type="GO" id="GO:0008199">
    <property type="term" value="F:ferric iron binding"/>
    <property type="evidence" value="ECO:0007669"/>
    <property type="project" value="InterPro"/>
</dbReference>
<dbReference type="InterPro" id="IPR017789">
    <property type="entry name" value="Frataxin"/>
</dbReference>
<dbReference type="GO" id="GO:0034986">
    <property type="term" value="F:iron chaperone activity"/>
    <property type="evidence" value="ECO:0007669"/>
    <property type="project" value="TreeGrafter"/>
</dbReference>
<keyword evidence="7" id="KW-0809">Transit peptide</keyword>
<dbReference type="GO" id="GO:0016226">
    <property type="term" value="P:iron-sulfur cluster assembly"/>
    <property type="evidence" value="ECO:0007669"/>
    <property type="project" value="InterPro"/>
</dbReference>
<accession>A0A6J1MAY0</accession>
<evidence type="ECO:0000256" key="12">
    <source>
        <dbReference type="ARBA" id="ARBA00047990"/>
    </source>
</evidence>
<sequence>MNRIRLFLRAVEALKNGDRYRQIALLVPRNFTPLTAIKPSSNTSGKERLNLSRDCSNQTEPEYVVDSVTYDRVCSETLHALTDYFEELTENATDLAGADVIYGDGVLSVNMGADNGVYVINRQKPNKQIWLSSPTTGPKRFDYVVQPGQANGHWVYKHTGVTLHEVLQQEITKIVTKQPVDFMKLPYCNGH</sequence>
<keyword evidence="13" id="KW-1185">Reference proteome</keyword>
<dbReference type="OMA" id="YERVCSD"/>
<dbReference type="PROSITE" id="PS01344">
    <property type="entry name" value="FRATAXIN_1"/>
    <property type="match status" value="1"/>
</dbReference>
<keyword evidence="5" id="KW-0813">Transport</keyword>
<dbReference type="NCBIfam" id="TIGR03421">
    <property type="entry name" value="FeS_CyaY"/>
    <property type="match status" value="1"/>
</dbReference>
<dbReference type="GO" id="GO:0051537">
    <property type="term" value="F:2 iron, 2 sulfur cluster binding"/>
    <property type="evidence" value="ECO:0007669"/>
    <property type="project" value="TreeGrafter"/>
</dbReference>
<keyword evidence="11" id="KW-0496">Mitochondrion</keyword>
<dbReference type="GO" id="GO:0006879">
    <property type="term" value="P:intracellular iron ion homeostasis"/>
    <property type="evidence" value="ECO:0007669"/>
    <property type="project" value="UniProtKB-KW"/>
</dbReference>
<dbReference type="NCBIfam" id="TIGR03422">
    <property type="entry name" value="mito_frataxin"/>
    <property type="match status" value="1"/>
</dbReference>
<evidence type="ECO:0000313" key="13">
    <source>
        <dbReference type="Proteomes" id="UP000504633"/>
    </source>
</evidence>
<evidence type="ECO:0000256" key="6">
    <source>
        <dbReference type="ARBA" id="ARBA00022496"/>
    </source>
</evidence>
<dbReference type="GO" id="GO:0008198">
    <property type="term" value="F:ferrous iron binding"/>
    <property type="evidence" value="ECO:0007669"/>
    <property type="project" value="TreeGrafter"/>
</dbReference>
<comment type="subcellular location">
    <subcellularLocation>
        <location evidence="1">Mitochondrion</location>
    </subcellularLocation>
</comment>
<reference evidence="14" key="1">
    <citation type="submission" date="2025-08" db="UniProtKB">
        <authorList>
            <consortium name="RefSeq"/>
        </authorList>
    </citation>
    <scope>IDENTIFICATION</scope>
    <source>
        <strain evidence="14">15085-1641.00</strain>
        <tissue evidence="14">Whole body</tissue>
    </source>
</reference>
<dbReference type="GO" id="GO:0004322">
    <property type="term" value="F:ferroxidase activity"/>
    <property type="evidence" value="ECO:0007669"/>
    <property type="project" value="UniProtKB-EC"/>
</dbReference>
<dbReference type="KEGG" id="dhe:111603154"/>
<comment type="similarity">
    <text evidence="2">Belongs to the frataxin family.</text>
</comment>
<dbReference type="GO" id="GO:0006826">
    <property type="term" value="P:iron ion transport"/>
    <property type="evidence" value="ECO:0007669"/>
    <property type="project" value="UniProtKB-KW"/>
</dbReference>
<evidence type="ECO:0000256" key="8">
    <source>
        <dbReference type="ARBA" id="ARBA00023002"/>
    </source>
</evidence>
<comment type="catalytic activity">
    <reaction evidence="12">
        <text>4 Fe(2+) + O2 + 4 H(+) = 4 Fe(3+) + 2 H2O</text>
        <dbReference type="Rhea" id="RHEA:11148"/>
        <dbReference type="ChEBI" id="CHEBI:15377"/>
        <dbReference type="ChEBI" id="CHEBI:15378"/>
        <dbReference type="ChEBI" id="CHEBI:15379"/>
        <dbReference type="ChEBI" id="CHEBI:29033"/>
        <dbReference type="ChEBI" id="CHEBI:29034"/>
        <dbReference type="EC" id="1.16.3.1"/>
    </reaction>
</comment>
<evidence type="ECO:0000313" key="14">
    <source>
        <dbReference type="RefSeq" id="XP_023176399.1"/>
    </source>
</evidence>
<dbReference type="PANTHER" id="PTHR16821:SF2">
    <property type="entry name" value="FRATAXIN, MITOCHONDRIAL"/>
    <property type="match status" value="1"/>
</dbReference>
<keyword evidence="8" id="KW-0560">Oxidoreductase</keyword>
<evidence type="ECO:0000256" key="10">
    <source>
        <dbReference type="ARBA" id="ARBA00023065"/>
    </source>
</evidence>
<dbReference type="Pfam" id="PF01491">
    <property type="entry name" value="Frataxin_Cyay"/>
    <property type="match status" value="1"/>
</dbReference>
<dbReference type="PANTHER" id="PTHR16821">
    <property type="entry name" value="FRATAXIN"/>
    <property type="match status" value="1"/>
</dbReference>
<dbReference type="GeneID" id="111603154"/>
<dbReference type="SUPFAM" id="SSF55387">
    <property type="entry name" value="Frataxin/Nqo15-like"/>
    <property type="match status" value="1"/>
</dbReference>
<evidence type="ECO:0000256" key="2">
    <source>
        <dbReference type="ARBA" id="ARBA00008183"/>
    </source>
</evidence>
<evidence type="ECO:0000256" key="4">
    <source>
        <dbReference type="ARBA" id="ARBA00022434"/>
    </source>
</evidence>
<protein>
    <recommendedName>
        <fullName evidence="3">ferroxidase</fullName>
        <ecNumber evidence="3">1.16.3.1</ecNumber>
    </recommendedName>
</protein>
<evidence type="ECO:0000256" key="11">
    <source>
        <dbReference type="ARBA" id="ARBA00023128"/>
    </source>
</evidence>
<dbReference type="PRINTS" id="PR00904">
    <property type="entry name" value="FRATAXIN"/>
</dbReference>
<dbReference type="GO" id="GO:0005739">
    <property type="term" value="C:mitochondrion"/>
    <property type="evidence" value="ECO:0007669"/>
    <property type="project" value="UniProtKB-SubCell"/>
</dbReference>
<organism evidence="13 14">
    <name type="scientific">Drosophila hydei</name>
    <name type="common">Fruit fly</name>
    <dbReference type="NCBI Taxonomy" id="7224"/>
    <lineage>
        <taxon>Eukaryota</taxon>
        <taxon>Metazoa</taxon>
        <taxon>Ecdysozoa</taxon>
        <taxon>Arthropoda</taxon>
        <taxon>Hexapoda</taxon>
        <taxon>Insecta</taxon>
        <taxon>Pterygota</taxon>
        <taxon>Neoptera</taxon>
        <taxon>Endopterygota</taxon>
        <taxon>Diptera</taxon>
        <taxon>Brachycera</taxon>
        <taxon>Muscomorpha</taxon>
        <taxon>Ephydroidea</taxon>
        <taxon>Drosophilidae</taxon>
        <taxon>Drosophila</taxon>
    </lineage>
</organism>